<name>F4KSR0_HALH1</name>
<sequence>MELSIYQVDAFANAVFQGNPAAVVPLDAWLPDAVLQNIATENNLSETAYFVPEGEGYHLRWFTPAMEVRLCGHATLASAHVLFAHLGYNKASISFNTLGGNLLVRKVADQYVMDFPTDEPQPFHVLRNLEETLGVQILEMAKGTDDYLAMIESEEMLMALRPNFRMLSELKTRGLIVTAPGTSTDIATRCFFPSFGIDEDPVTGSAHTLLTPFWAKKLGKTSISAIQGGARKGQLHCELKGDRVELMGKAQTYLIGKIWV</sequence>
<dbReference type="SUPFAM" id="SSF54506">
    <property type="entry name" value="Diaminopimelate epimerase-like"/>
    <property type="match status" value="1"/>
</dbReference>
<evidence type="ECO:0000256" key="2">
    <source>
        <dbReference type="ARBA" id="ARBA00023235"/>
    </source>
</evidence>
<comment type="similarity">
    <text evidence="1">Belongs to the PhzF family.</text>
</comment>
<evidence type="ECO:0000313" key="5">
    <source>
        <dbReference type="Proteomes" id="UP000008461"/>
    </source>
</evidence>
<dbReference type="GO" id="GO:0005737">
    <property type="term" value="C:cytoplasm"/>
    <property type="evidence" value="ECO:0007669"/>
    <property type="project" value="TreeGrafter"/>
</dbReference>
<proteinExistence type="inferred from homology"/>
<evidence type="ECO:0000256" key="1">
    <source>
        <dbReference type="ARBA" id="ARBA00008270"/>
    </source>
</evidence>
<dbReference type="Pfam" id="PF02567">
    <property type="entry name" value="PhzC-PhzF"/>
    <property type="match status" value="1"/>
</dbReference>
<dbReference type="RefSeq" id="WP_013762588.1">
    <property type="nucleotide sequence ID" value="NC_015510.1"/>
</dbReference>
<feature type="active site" evidence="3">
    <location>
        <position position="46"/>
    </location>
</feature>
<dbReference type="EMBL" id="CP002691">
    <property type="protein sequence ID" value="AEE48024.1"/>
    <property type="molecule type" value="Genomic_DNA"/>
</dbReference>
<evidence type="ECO:0000256" key="3">
    <source>
        <dbReference type="PIRSR" id="PIRSR016184-1"/>
    </source>
</evidence>
<dbReference type="HOGENOM" id="CLU_048756_2_2_10"/>
<dbReference type="GO" id="GO:0016853">
    <property type="term" value="F:isomerase activity"/>
    <property type="evidence" value="ECO:0007669"/>
    <property type="project" value="UniProtKB-KW"/>
</dbReference>
<dbReference type="AlphaFoldDB" id="F4KSR0"/>
<reference key="2">
    <citation type="submission" date="2011-04" db="EMBL/GenBank/DDBJ databases">
        <title>Complete sequence of chromosome of Haliscomenobacter hydrossis DSM 1100.</title>
        <authorList>
            <consortium name="US DOE Joint Genome Institute (JGI-PGF)"/>
            <person name="Lucas S."/>
            <person name="Han J."/>
            <person name="Lapidus A."/>
            <person name="Bruce D."/>
            <person name="Goodwin L."/>
            <person name="Pitluck S."/>
            <person name="Peters L."/>
            <person name="Kyrpides N."/>
            <person name="Mavromatis K."/>
            <person name="Ivanova N."/>
            <person name="Ovchinnikova G."/>
            <person name="Pagani I."/>
            <person name="Daligault H."/>
            <person name="Detter J.C."/>
            <person name="Han C."/>
            <person name="Land M."/>
            <person name="Hauser L."/>
            <person name="Markowitz V."/>
            <person name="Cheng J.-F."/>
            <person name="Hugenholtz P."/>
            <person name="Woyke T."/>
            <person name="Wu D."/>
            <person name="Verbarg S."/>
            <person name="Frueling A."/>
            <person name="Brambilla E."/>
            <person name="Klenk H.-P."/>
            <person name="Eisen J.A."/>
        </authorList>
    </citation>
    <scope>NUCLEOTIDE SEQUENCE</scope>
    <source>
        <strain>DSM 1100</strain>
    </source>
</reference>
<dbReference type="PIRSF" id="PIRSF016184">
    <property type="entry name" value="PhzC_PhzF"/>
    <property type="match status" value="1"/>
</dbReference>
<dbReference type="Proteomes" id="UP000008461">
    <property type="component" value="Chromosome"/>
</dbReference>
<dbReference type="Gene3D" id="3.10.310.10">
    <property type="entry name" value="Diaminopimelate Epimerase, Chain A, domain 1"/>
    <property type="match status" value="2"/>
</dbReference>
<dbReference type="eggNOG" id="COG0384">
    <property type="taxonomic scope" value="Bacteria"/>
</dbReference>
<dbReference type="KEGG" id="hhy:Halhy_0111"/>
<organism evidence="4 5">
    <name type="scientific">Haliscomenobacter hydrossis (strain ATCC 27775 / DSM 1100 / LMG 10767 / O)</name>
    <dbReference type="NCBI Taxonomy" id="760192"/>
    <lineage>
        <taxon>Bacteria</taxon>
        <taxon>Pseudomonadati</taxon>
        <taxon>Bacteroidota</taxon>
        <taxon>Saprospiria</taxon>
        <taxon>Saprospirales</taxon>
        <taxon>Haliscomenobacteraceae</taxon>
        <taxon>Haliscomenobacter</taxon>
    </lineage>
</organism>
<reference evidence="4 5" key="1">
    <citation type="journal article" date="2011" name="Stand. Genomic Sci.">
        <title>Complete genome sequence of Haliscomenobacter hydrossis type strain (O).</title>
        <authorList>
            <consortium name="US DOE Joint Genome Institute (JGI-PGF)"/>
            <person name="Daligault H."/>
            <person name="Lapidus A."/>
            <person name="Zeytun A."/>
            <person name="Nolan M."/>
            <person name="Lucas S."/>
            <person name="Del Rio T.G."/>
            <person name="Tice H."/>
            <person name="Cheng J.F."/>
            <person name="Tapia R."/>
            <person name="Han C."/>
            <person name="Goodwin L."/>
            <person name="Pitluck S."/>
            <person name="Liolios K."/>
            <person name="Pagani I."/>
            <person name="Ivanova N."/>
            <person name="Huntemann M."/>
            <person name="Mavromatis K."/>
            <person name="Mikhailova N."/>
            <person name="Pati A."/>
            <person name="Chen A."/>
            <person name="Palaniappan K."/>
            <person name="Land M."/>
            <person name="Hauser L."/>
            <person name="Brambilla E.M."/>
            <person name="Rohde M."/>
            <person name="Verbarg S."/>
            <person name="Goker M."/>
            <person name="Bristow J."/>
            <person name="Eisen J.A."/>
            <person name="Markowitz V."/>
            <person name="Hugenholtz P."/>
            <person name="Kyrpides N.C."/>
            <person name="Klenk H.P."/>
            <person name="Woyke T."/>
        </authorList>
    </citation>
    <scope>NUCLEOTIDE SEQUENCE [LARGE SCALE GENOMIC DNA]</scope>
    <source>
        <strain evidence="5">ATCC 27775 / DSM 1100 / LMG 10767 / O</strain>
    </source>
</reference>
<dbReference type="OrthoDB" id="9788221at2"/>
<accession>F4KSR0</accession>
<evidence type="ECO:0000313" key="4">
    <source>
        <dbReference type="EMBL" id="AEE48024.1"/>
    </source>
</evidence>
<keyword evidence="5" id="KW-1185">Reference proteome</keyword>
<gene>
    <name evidence="4" type="ordered locus">Halhy_0111</name>
</gene>
<dbReference type="InterPro" id="IPR003719">
    <property type="entry name" value="Phenazine_PhzF-like"/>
</dbReference>
<dbReference type="PANTHER" id="PTHR13774:SF17">
    <property type="entry name" value="PHENAZINE BIOSYNTHESIS-LIKE DOMAIN-CONTAINING PROTEIN"/>
    <property type="match status" value="1"/>
</dbReference>
<protein>
    <submittedName>
        <fullName evidence="4">Phenazine biosynthesis protein PhzF family</fullName>
    </submittedName>
</protein>
<keyword evidence="2" id="KW-0413">Isomerase</keyword>
<dbReference type="PANTHER" id="PTHR13774">
    <property type="entry name" value="PHENAZINE BIOSYNTHESIS PROTEIN"/>
    <property type="match status" value="1"/>
</dbReference>
<dbReference type="NCBIfam" id="TIGR00654">
    <property type="entry name" value="PhzF_family"/>
    <property type="match status" value="1"/>
</dbReference>